<dbReference type="GO" id="GO:0005576">
    <property type="term" value="C:extracellular region"/>
    <property type="evidence" value="ECO:0007669"/>
    <property type="project" value="TreeGrafter"/>
</dbReference>
<dbReference type="PANTHER" id="PTHR31297:SF43">
    <property type="entry name" value="GLUCAN 1,3-BETA-GLUCOSIDASE 3"/>
    <property type="match status" value="1"/>
</dbReference>
<dbReference type="InterPro" id="IPR001547">
    <property type="entry name" value="Glyco_hydro_5"/>
</dbReference>
<reference evidence="6" key="1">
    <citation type="submission" date="2023-02" db="EMBL/GenBank/DDBJ databases">
        <title>Mating type loci evolution in Malassezia.</title>
        <authorList>
            <person name="Coelho M.A."/>
        </authorList>
    </citation>
    <scope>NUCLEOTIDE SEQUENCE</scope>
    <source>
        <strain evidence="6">CBS 14136</strain>
    </source>
</reference>
<evidence type="ECO:0000259" key="5">
    <source>
        <dbReference type="Pfam" id="PF00150"/>
    </source>
</evidence>
<evidence type="ECO:0000256" key="1">
    <source>
        <dbReference type="ARBA" id="ARBA00005641"/>
    </source>
</evidence>
<dbReference type="AlphaFoldDB" id="A0AAF0FB62"/>
<accession>A0AAF0FB62</accession>
<proteinExistence type="inferred from homology"/>
<dbReference type="PANTHER" id="PTHR31297">
    <property type="entry name" value="GLUCAN ENDO-1,6-BETA-GLUCOSIDASE B"/>
    <property type="match status" value="1"/>
</dbReference>
<evidence type="ECO:0000313" key="6">
    <source>
        <dbReference type="EMBL" id="WFD44027.1"/>
    </source>
</evidence>
<evidence type="ECO:0000256" key="4">
    <source>
        <dbReference type="RuleBase" id="RU361153"/>
    </source>
</evidence>
<sequence length="522" mass="58498">MNKIIDKLETKLSHQKIDDLKPTDAPSTQQPLDERRIFQYRKQRGVNLGSWFSLESWITGSLFEHAADPKGSEHDILANMSPNDARALLERHWDNFINDGDWQWMAQHGVNSVRLPIGYFHFLSGANSGRFASLLKGTHFEKYAAVYEGAWQRIVHAIQKARSCNIGVLIDLHGAPGGQNKDGHCGVSNSKCGLWHGLSSGKNQKTTVEILVDLAETVAPFDNVIGLELLNEPENNSDLVSFYNKAIAAIRASHVPEAKQLPIVLGDGWATRHYAEYVGEHTSGGSPLVLDHHVYRCFTPEDHNIAAEQHAENMDPDRNGKTAKWLLDMSNKAHGSLVIGEWSGALNPHSFELSKIQSKLEARTLWSKAQWRAFERYTAGYYYWTLKKEGGADPGWCFYTAVEKGSMPPSLNPLQGRQPNLQHIQSTIQQQQSNAYQGHCKYWDQQKSGGKYEHWRFEQGFQLGAQDALDFFKRGSEVGFVHNLSLLRLAAHEKEAGSSKYTWEFEHGYKAGVASATSALSA</sequence>
<dbReference type="Gene3D" id="3.20.20.80">
    <property type="entry name" value="Glycosidases"/>
    <property type="match status" value="1"/>
</dbReference>
<evidence type="ECO:0000256" key="3">
    <source>
        <dbReference type="ARBA" id="ARBA00023295"/>
    </source>
</evidence>
<dbReference type="Pfam" id="PF00150">
    <property type="entry name" value="Cellulase"/>
    <property type="match status" value="1"/>
</dbReference>
<dbReference type="GO" id="GO:0009251">
    <property type="term" value="P:glucan catabolic process"/>
    <property type="evidence" value="ECO:0007669"/>
    <property type="project" value="TreeGrafter"/>
</dbReference>
<dbReference type="InterPro" id="IPR050386">
    <property type="entry name" value="Glycosyl_hydrolase_5"/>
</dbReference>
<keyword evidence="7" id="KW-1185">Reference proteome</keyword>
<comment type="similarity">
    <text evidence="1 4">Belongs to the glycosyl hydrolase 5 (cellulase A) family.</text>
</comment>
<protein>
    <recommendedName>
        <fullName evidence="5">Glycoside hydrolase family 5 domain-containing protein</fullName>
    </recommendedName>
</protein>
<gene>
    <name evidence="6" type="ORF">MPSI1_002692</name>
</gene>
<dbReference type="GO" id="GO:0046557">
    <property type="term" value="F:glucan endo-1,6-beta-glucosidase activity"/>
    <property type="evidence" value="ECO:0007669"/>
    <property type="project" value="TreeGrafter"/>
</dbReference>
<dbReference type="EMBL" id="CP118377">
    <property type="protein sequence ID" value="WFD44027.1"/>
    <property type="molecule type" value="Genomic_DNA"/>
</dbReference>
<keyword evidence="2 4" id="KW-0378">Hydrolase</keyword>
<dbReference type="InterPro" id="IPR017853">
    <property type="entry name" value="GH"/>
</dbReference>
<dbReference type="FunFam" id="3.20.20.80:FF:000100">
    <property type="entry name" value="Glycoside hydrolase superfamily"/>
    <property type="match status" value="1"/>
</dbReference>
<organism evidence="6 7">
    <name type="scientific">Malassezia psittaci</name>
    <dbReference type="NCBI Taxonomy" id="1821823"/>
    <lineage>
        <taxon>Eukaryota</taxon>
        <taxon>Fungi</taxon>
        <taxon>Dikarya</taxon>
        <taxon>Basidiomycota</taxon>
        <taxon>Ustilaginomycotina</taxon>
        <taxon>Malasseziomycetes</taxon>
        <taxon>Malasseziales</taxon>
        <taxon>Malasseziaceae</taxon>
        <taxon>Malassezia</taxon>
    </lineage>
</organism>
<name>A0AAF0FB62_9BASI</name>
<evidence type="ECO:0000313" key="7">
    <source>
        <dbReference type="Proteomes" id="UP001214628"/>
    </source>
</evidence>
<evidence type="ECO:0000256" key="2">
    <source>
        <dbReference type="ARBA" id="ARBA00022801"/>
    </source>
</evidence>
<dbReference type="GO" id="GO:0009986">
    <property type="term" value="C:cell surface"/>
    <property type="evidence" value="ECO:0007669"/>
    <property type="project" value="TreeGrafter"/>
</dbReference>
<dbReference type="Proteomes" id="UP001214628">
    <property type="component" value="Chromosome 3"/>
</dbReference>
<keyword evidence="3 4" id="KW-0326">Glycosidase</keyword>
<dbReference type="SUPFAM" id="SSF51445">
    <property type="entry name" value="(Trans)glycosidases"/>
    <property type="match status" value="1"/>
</dbReference>
<dbReference type="GO" id="GO:0005737">
    <property type="term" value="C:cytoplasm"/>
    <property type="evidence" value="ECO:0007669"/>
    <property type="project" value="UniProtKB-ARBA"/>
</dbReference>
<feature type="domain" description="Glycoside hydrolase family 5" evidence="5">
    <location>
        <begin position="102"/>
        <end position="388"/>
    </location>
</feature>